<dbReference type="InterPro" id="IPR029044">
    <property type="entry name" value="Nucleotide-diphossugar_trans"/>
</dbReference>
<reference evidence="2 3" key="1">
    <citation type="submission" date="2024-03" db="EMBL/GenBank/DDBJ databases">
        <title>Human intestinal bacterial collection.</title>
        <authorList>
            <person name="Pauvert C."/>
            <person name="Hitch T.C.A."/>
            <person name="Clavel T."/>
        </authorList>
    </citation>
    <scope>NUCLEOTIDE SEQUENCE [LARGE SCALE GENOMIC DNA]</scope>
    <source>
        <strain evidence="2 3">CLA-JM-H11</strain>
    </source>
</reference>
<feature type="domain" description="Glycosyltransferase 2-like" evidence="1">
    <location>
        <begin position="347"/>
        <end position="467"/>
    </location>
</feature>
<comment type="caution">
    <text evidence="2">The sequence shown here is derived from an EMBL/GenBank/DDBJ whole genome shotgun (WGS) entry which is preliminary data.</text>
</comment>
<accession>A0ABV1GEN3</accession>
<dbReference type="SUPFAM" id="SSF53448">
    <property type="entry name" value="Nucleotide-diphospho-sugar transferases"/>
    <property type="match status" value="2"/>
</dbReference>
<dbReference type="PANTHER" id="PTHR43179:SF7">
    <property type="entry name" value="RHAMNOSYLTRANSFERASE WBBL"/>
    <property type="match status" value="1"/>
</dbReference>
<dbReference type="Proteomes" id="UP001477672">
    <property type="component" value="Unassembled WGS sequence"/>
</dbReference>
<dbReference type="CDD" id="cd04186">
    <property type="entry name" value="GT_2_like_c"/>
    <property type="match status" value="1"/>
</dbReference>
<organism evidence="2 3">
    <name type="scientific">Ruthenibacterium intestinale</name>
    <dbReference type="NCBI Taxonomy" id="3133163"/>
    <lineage>
        <taxon>Bacteria</taxon>
        <taxon>Bacillati</taxon>
        <taxon>Bacillota</taxon>
        <taxon>Clostridia</taxon>
        <taxon>Eubacteriales</taxon>
        <taxon>Oscillospiraceae</taxon>
        <taxon>Ruthenibacterium</taxon>
    </lineage>
</organism>
<evidence type="ECO:0000313" key="3">
    <source>
        <dbReference type="Proteomes" id="UP001477672"/>
    </source>
</evidence>
<keyword evidence="3" id="KW-1185">Reference proteome</keyword>
<dbReference type="Gene3D" id="3.90.550.10">
    <property type="entry name" value="Spore Coat Polysaccharide Biosynthesis Protein SpsA, Chain A"/>
    <property type="match status" value="2"/>
</dbReference>
<evidence type="ECO:0000259" key="1">
    <source>
        <dbReference type="Pfam" id="PF00535"/>
    </source>
</evidence>
<evidence type="ECO:0000313" key="2">
    <source>
        <dbReference type="EMBL" id="MEQ2520300.1"/>
    </source>
</evidence>
<name>A0ABV1GEN3_9FIRM</name>
<sequence length="619" mass="68736">MSGPVKDPAERDSVGKALRRTANPSHFSSLVRRGKQCYRERGAEALGREISYRVDLMTKGESWRFRADIPLKRELREQQKAIFPQMPRISVVVPLYNTPERFFREMVDSVRAQSYQNWELVLVDASDAPKTRLGKLVAKYKDGRINYCRLAKNEGISGNTNVGLAEANGEYIALLDHDDVLSPNALYEVVRVINETGADFVYSDEIVLDASMKKLGEYHFKPDYSPDTLRGCNYITHLSVFSRALLEKAGGGERSEFDGAQDYDLILRLTEQAARVEHIPKVLYYWRGHAGSTSSDMSAKPYAVAAGAGAVQAQLDRLGMAGRVTPIEGCPGAYRTEYAVNASARVSVLIPNKDHVEDLKRCLAALYKNAGWQDLEVIVIENNSTDPATMEFYKGAARLPGLRFLQYNGPFNFSAINNAGAQFATGDYLLLLNNDVEMETPGFVREMLSYAQRPDVGAVGAKLFYPDGTIQHAGVFIGLGGSAGHNHKGHPRDSAGDMYRLATTQNFCAVTGACLMVKKSLYQAVGGLDEANFAVAYNDVDFCLKLRAKGYLNVMTPFAAAVHHESKSRGDDTHCGGERQARYEAEKARFVQKYAALMERGDPYYNPHFTLLYENYGYK</sequence>
<dbReference type="Pfam" id="PF00535">
    <property type="entry name" value="Glycos_transf_2"/>
    <property type="match status" value="2"/>
</dbReference>
<dbReference type="PANTHER" id="PTHR43179">
    <property type="entry name" value="RHAMNOSYLTRANSFERASE WBBL"/>
    <property type="match status" value="1"/>
</dbReference>
<gene>
    <name evidence="2" type="ORF">WMO24_07645</name>
</gene>
<dbReference type="RefSeq" id="WP_349215788.1">
    <property type="nucleotide sequence ID" value="NZ_JBBMFA010000085.1"/>
</dbReference>
<dbReference type="InterPro" id="IPR001173">
    <property type="entry name" value="Glyco_trans_2-like"/>
</dbReference>
<dbReference type="CDD" id="cd04184">
    <property type="entry name" value="GT2_RfbC_Mx_like"/>
    <property type="match status" value="1"/>
</dbReference>
<protein>
    <submittedName>
        <fullName evidence="2">Glycosyltransferase family 2 protein</fullName>
    </submittedName>
</protein>
<dbReference type="EMBL" id="JBBMFA010000085">
    <property type="protein sequence ID" value="MEQ2520300.1"/>
    <property type="molecule type" value="Genomic_DNA"/>
</dbReference>
<proteinExistence type="predicted"/>
<feature type="domain" description="Glycosyltransferase 2-like" evidence="1">
    <location>
        <begin position="90"/>
        <end position="202"/>
    </location>
</feature>